<dbReference type="EMBL" id="JACIHP010000002">
    <property type="protein sequence ID" value="MBB4491425.1"/>
    <property type="molecule type" value="Genomic_DNA"/>
</dbReference>
<reference evidence="2 3" key="1">
    <citation type="submission" date="2020-08" db="EMBL/GenBank/DDBJ databases">
        <title>Genomic Encyclopedia of Type Strains, Phase IV (KMG-V): Genome sequencing to study the core and pangenomes of soil and plant-associated prokaryotes.</title>
        <authorList>
            <person name="Whitman W."/>
        </authorList>
    </citation>
    <scope>NUCLEOTIDE SEQUENCE [LARGE SCALE GENOMIC DNA]</scope>
    <source>
        <strain evidence="2 3">SEMIA 461</strain>
    </source>
</reference>
<protein>
    <submittedName>
        <fullName evidence="2">Phospholipase/carboxylesterase</fullName>
    </submittedName>
</protein>
<evidence type="ECO:0000313" key="2">
    <source>
        <dbReference type="EMBL" id="MBB4491425.1"/>
    </source>
</evidence>
<dbReference type="InterPro" id="IPR002925">
    <property type="entry name" value="Dienelactn_hydro"/>
</dbReference>
<keyword evidence="3" id="KW-1185">Reference proteome</keyword>
<dbReference type="InterPro" id="IPR029058">
    <property type="entry name" value="AB_hydrolase_fold"/>
</dbReference>
<accession>A0ABR6J906</accession>
<dbReference type="SUPFAM" id="SSF53474">
    <property type="entry name" value="alpha/beta-Hydrolases"/>
    <property type="match status" value="1"/>
</dbReference>
<dbReference type="Proteomes" id="UP000534590">
    <property type="component" value="Unassembled WGS sequence"/>
</dbReference>
<organism evidence="2 3">
    <name type="scientific">Agrobacterium radiobacter</name>
    <dbReference type="NCBI Taxonomy" id="362"/>
    <lineage>
        <taxon>Bacteria</taxon>
        <taxon>Pseudomonadati</taxon>
        <taxon>Pseudomonadota</taxon>
        <taxon>Alphaproteobacteria</taxon>
        <taxon>Hyphomicrobiales</taxon>
        <taxon>Rhizobiaceae</taxon>
        <taxon>Rhizobium/Agrobacterium group</taxon>
        <taxon>Agrobacterium</taxon>
        <taxon>Agrobacterium tumefaciens complex</taxon>
    </lineage>
</organism>
<dbReference type="RefSeq" id="WP_135521530.1">
    <property type="nucleotide sequence ID" value="NZ_JACIGN010000002.1"/>
</dbReference>
<dbReference type="Gene3D" id="3.40.50.1820">
    <property type="entry name" value="alpha/beta hydrolase"/>
    <property type="match status" value="1"/>
</dbReference>
<feature type="domain" description="Dienelactone hydrolase" evidence="1">
    <location>
        <begin position="76"/>
        <end position="179"/>
    </location>
</feature>
<comment type="caution">
    <text evidence="2">The sequence shown here is derived from an EMBL/GenBank/DDBJ whole genome shotgun (WGS) entry which is preliminary data.</text>
</comment>
<name>A0ABR6J906_AGRRD</name>
<evidence type="ECO:0000313" key="3">
    <source>
        <dbReference type="Proteomes" id="UP000534590"/>
    </source>
</evidence>
<gene>
    <name evidence="2" type="ORF">GGE40_003256</name>
</gene>
<proteinExistence type="predicted"/>
<evidence type="ECO:0000259" key="1">
    <source>
        <dbReference type="Pfam" id="PF01738"/>
    </source>
</evidence>
<sequence>MLTLLALHGTGRDETDLVEFCHQLAPQAHTIAPRGPFAQAGGFTFFRRRCDHSIAAAEVVNLARNWVSQEFEAHLPASGEVIAVGYSSGAIFAEALLSVVPQRFAGAILMRPEPLSRNFSFSEMSAKPILIVAGEHDEHRRHDDAAVLAEQLNQAGAFVSLHVIDAGHGWARHNADVALARSWLATIATN</sequence>
<dbReference type="Pfam" id="PF01738">
    <property type="entry name" value="DLH"/>
    <property type="match status" value="1"/>
</dbReference>